<dbReference type="AlphaFoldDB" id="A0A0M2V260"/>
<evidence type="ECO:0000313" key="12">
    <source>
        <dbReference type="Proteomes" id="UP000034228"/>
    </source>
</evidence>
<dbReference type="InterPro" id="IPR024072">
    <property type="entry name" value="DHFR-like_dom_sf"/>
</dbReference>
<dbReference type="PRINTS" id="PR00070">
    <property type="entry name" value="DHFR"/>
</dbReference>
<dbReference type="EMBL" id="LAHO01000013">
    <property type="protein sequence ID" value="KKO44927.1"/>
    <property type="molecule type" value="Genomic_DNA"/>
</dbReference>
<reference evidence="11 12" key="1">
    <citation type="submission" date="2015-03" db="EMBL/GenBank/DDBJ databases">
        <title>Draft genome sequences of two protease-producing strains of Arsukibacterium isolated from two cold and alkaline environments.</title>
        <authorList>
            <person name="Lylloff J.E."/>
            <person name="Skov L.B."/>
            <person name="Jepsen M."/>
            <person name="Hallin P.F."/>
            <person name="Sorensen S.J."/>
            <person name="Stougaard P."/>
            <person name="Glaring M.A."/>
        </authorList>
    </citation>
    <scope>NUCLEOTIDE SEQUENCE [LARGE SCALE GENOMIC DNA]</scope>
    <source>
        <strain evidence="11 12">GCM72</strain>
    </source>
</reference>
<keyword evidence="6 8" id="KW-0560">Oxidoreductase</keyword>
<proteinExistence type="inferred from homology"/>
<dbReference type="FunFam" id="3.40.430.10:FF:000001">
    <property type="entry name" value="Dihydrofolate reductase"/>
    <property type="match status" value="1"/>
</dbReference>
<protein>
    <recommendedName>
        <fullName evidence="3 8">Dihydrofolate reductase</fullName>
        <ecNumber evidence="3 8">1.5.1.3</ecNumber>
    </recommendedName>
</protein>
<evidence type="ECO:0000256" key="4">
    <source>
        <dbReference type="ARBA" id="ARBA00022563"/>
    </source>
</evidence>
<name>A0A0M2V260_9GAMM</name>
<accession>A0A0M2V260</accession>
<evidence type="ECO:0000259" key="10">
    <source>
        <dbReference type="PROSITE" id="PS51330"/>
    </source>
</evidence>
<evidence type="ECO:0000256" key="6">
    <source>
        <dbReference type="ARBA" id="ARBA00023002"/>
    </source>
</evidence>
<dbReference type="STRING" id="336831.WG68_13745"/>
<feature type="domain" description="DHFR" evidence="10">
    <location>
        <begin position="1"/>
        <end position="153"/>
    </location>
</feature>
<dbReference type="GO" id="GO:0005829">
    <property type="term" value="C:cytosol"/>
    <property type="evidence" value="ECO:0007669"/>
    <property type="project" value="TreeGrafter"/>
</dbReference>
<dbReference type="GO" id="GO:0070401">
    <property type="term" value="F:NADP+ binding"/>
    <property type="evidence" value="ECO:0007669"/>
    <property type="project" value="UniProtKB-ARBA"/>
</dbReference>
<dbReference type="InterPro" id="IPR017925">
    <property type="entry name" value="DHFR_CS"/>
</dbReference>
<organism evidence="11 12">
    <name type="scientific">Arsukibacterium ikkense</name>
    <dbReference type="NCBI Taxonomy" id="336831"/>
    <lineage>
        <taxon>Bacteria</taxon>
        <taxon>Pseudomonadati</taxon>
        <taxon>Pseudomonadota</taxon>
        <taxon>Gammaproteobacteria</taxon>
        <taxon>Chromatiales</taxon>
        <taxon>Chromatiaceae</taxon>
        <taxon>Arsukibacterium</taxon>
    </lineage>
</organism>
<dbReference type="GO" id="GO:0046452">
    <property type="term" value="P:dihydrofolate metabolic process"/>
    <property type="evidence" value="ECO:0007669"/>
    <property type="project" value="TreeGrafter"/>
</dbReference>
<dbReference type="Pfam" id="PF00186">
    <property type="entry name" value="DHFR_1"/>
    <property type="match status" value="1"/>
</dbReference>
<keyword evidence="12" id="KW-1185">Reference proteome</keyword>
<dbReference type="PANTHER" id="PTHR48069:SF3">
    <property type="entry name" value="DIHYDROFOLATE REDUCTASE"/>
    <property type="match status" value="1"/>
</dbReference>
<dbReference type="PROSITE" id="PS00075">
    <property type="entry name" value="DHFR_1"/>
    <property type="match status" value="1"/>
</dbReference>
<evidence type="ECO:0000256" key="8">
    <source>
        <dbReference type="PIRNR" id="PIRNR000194"/>
    </source>
</evidence>
<comment type="function">
    <text evidence="7 8">Key enzyme in folate metabolism. Catalyzes an essential reaction for de novo glycine and purine synthesis, and for DNA precursor synthesis.</text>
</comment>
<sequence>MAHGRVIGKDNKMPWHLPADLKHFKAITLGKPVLMGRKTFQSIGRPLPGRRNLVVSRTTPAEQQGVEWFSSVEQALAATNDCAEVMVIGGGEIYRQCLPLASTLYLTEIDLQAAGDAYFPDYHSVGSWQVTSEQQCPADAANPYAYRFITLERKPTES</sequence>
<comment type="pathway">
    <text evidence="1 8">Cofactor biosynthesis; tetrahydrofolate biosynthesis; 5,6,7,8-tetrahydrofolate from 7,8-dihydrofolate: step 1/1.</text>
</comment>
<dbReference type="SUPFAM" id="SSF53597">
    <property type="entry name" value="Dihydrofolate reductase-like"/>
    <property type="match status" value="1"/>
</dbReference>
<comment type="caution">
    <text evidence="11">The sequence shown here is derived from an EMBL/GenBank/DDBJ whole genome shotgun (WGS) entry which is preliminary data.</text>
</comment>
<evidence type="ECO:0000256" key="2">
    <source>
        <dbReference type="ARBA" id="ARBA00009539"/>
    </source>
</evidence>
<comment type="catalytic activity">
    <reaction evidence="8">
        <text>(6S)-5,6,7,8-tetrahydrofolate + NADP(+) = 7,8-dihydrofolate + NADPH + H(+)</text>
        <dbReference type="Rhea" id="RHEA:15009"/>
        <dbReference type="ChEBI" id="CHEBI:15378"/>
        <dbReference type="ChEBI" id="CHEBI:57451"/>
        <dbReference type="ChEBI" id="CHEBI:57453"/>
        <dbReference type="ChEBI" id="CHEBI:57783"/>
        <dbReference type="ChEBI" id="CHEBI:58349"/>
        <dbReference type="EC" id="1.5.1.3"/>
    </reaction>
</comment>
<dbReference type="UniPathway" id="UPA00077">
    <property type="reaction ID" value="UER00158"/>
</dbReference>
<dbReference type="PANTHER" id="PTHR48069">
    <property type="entry name" value="DIHYDROFOLATE REDUCTASE"/>
    <property type="match status" value="1"/>
</dbReference>
<dbReference type="GO" id="GO:0046655">
    <property type="term" value="P:folic acid metabolic process"/>
    <property type="evidence" value="ECO:0007669"/>
    <property type="project" value="TreeGrafter"/>
</dbReference>
<evidence type="ECO:0000256" key="1">
    <source>
        <dbReference type="ARBA" id="ARBA00004903"/>
    </source>
</evidence>
<dbReference type="Proteomes" id="UP000034228">
    <property type="component" value="Unassembled WGS sequence"/>
</dbReference>
<dbReference type="CDD" id="cd00209">
    <property type="entry name" value="DHFR"/>
    <property type="match status" value="1"/>
</dbReference>
<gene>
    <name evidence="11" type="ORF">WG68_13745</name>
</gene>
<dbReference type="Gene3D" id="3.40.430.10">
    <property type="entry name" value="Dihydrofolate Reductase, subunit A"/>
    <property type="match status" value="1"/>
</dbReference>
<dbReference type="PROSITE" id="PS51330">
    <property type="entry name" value="DHFR_2"/>
    <property type="match status" value="1"/>
</dbReference>
<dbReference type="GO" id="GO:0046654">
    <property type="term" value="P:tetrahydrofolate biosynthetic process"/>
    <property type="evidence" value="ECO:0007669"/>
    <property type="project" value="UniProtKB-UniPathway"/>
</dbReference>
<evidence type="ECO:0000256" key="9">
    <source>
        <dbReference type="RuleBase" id="RU004474"/>
    </source>
</evidence>
<evidence type="ECO:0000256" key="7">
    <source>
        <dbReference type="ARBA" id="ARBA00025067"/>
    </source>
</evidence>
<evidence type="ECO:0000313" key="11">
    <source>
        <dbReference type="EMBL" id="KKO44927.1"/>
    </source>
</evidence>
<evidence type="ECO:0000256" key="5">
    <source>
        <dbReference type="ARBA" id="ARBA00022857"/>
    </source>
</evidence>
<dbReference type="NCBIfam" id="NF008037">
    <property type="entry name" value="PRK10769.1"/>
    <property type="match status" value="1"/>
</dbReference>
<dbReference type="EC" id="1.5.1.3" evidence="3 8"/>
<dbReference type="PATRIC" id="fig|336831.14.peg.3519"/>
<dbReference type="InterPro" id="IPR012259">
    <property type="entry name" value="DHFR"/>
</dbReference>
<keyword evidence="5 8" id="KW-0521">NADP</keyword>
<dbReference type="GO" id="GO:0006730">
    <property type="term" value="P:one-carbon metabolic process"/>
    <property type="evidence" value="ECO:0007669"/>
    <property type="project" value="UniProtKB-KW"/>
</dbReference>
<dbReference type="InterPro" id="IPR001796">
    <property type="entry name" value="DHFR_dom"/>
</dbReference>
<comment type="similarity">
    <text evidence="2 8 9">Belongs to the dihydrofolate reductase family.</text>
</comment>
<keyword evidence="4 8" id="KW-0554">One-carbon metabolism</keyword>
<dbReference type="GO" id="GO:0004146">
    <property type="term" value="F:dihydrofolate reductase activity"/>
    <property type="evidence" value="ECO:0007669"/>
    <property type="project" value="UniProtKB-EC"/>
</dbReference>
<evidence type="ECO:0000256" key="3">
    <source>
        <dbReference type="ARBA" id="ARBA00012856"/>
    </source>
</evidence>
<dbReference type="PIRSF" id="PIRSF000194">
    <property type="entry name" value="DHFR"/>
    <property type="match status" value="1"/>
</dbReference>